<organism evidence="1 2">
    <name type="scientific">Paramarasmius palmivorus</name>
    <dbReference type="NCBI Taxonomy" id="297713"/>
    <lineage>
        <taxon>Eukaryota</taxon>
        <taxon>Fungi</taxon>
        <taxon>Dikarya</taxon>
        <taxon>Basidiomycota</taxon>
        <taxon>Agaricomycotina</taxon>
        <taxon>Agaricomycetes</taxon>
        <taxon>Agaricomycetidae</taxon>
        <taxon>Agaricales</taxon>
        <taxon>Marasmiineae</taxon>
        <taxon>Marasmiaceae</taxon>
        <taxon>Paramarasmius</taxon>
    </lineage>
</organism>
<proteinExistence type="predicted"/>
<reference evidence="1 2" key="1">
    <citation type="submission" date="2024-01" db="EMBL/GenBank/DDBJ databases">
        <title>A draft genome for a cacao thread blight-causing isolate of Paramarasmius palmivorus.</title>
        <authorList>
            <person name="Baruah I.K."/>
            <person name="Bukari Y."/>
            <person name="Amoako-Attah I."/>
            <person name="Meinhardt L.W."/>
            <person name="Bailey B.A."/>
            <person name="Cohen S.P."/>
        </authorList>
    </citation>
    <scope>NUCLEOTIDE SEQUENCE [LARGE SCALE GENOMIC DNA]</scope>
    <source>
        <strain evidence="1 2">GH-12</strain>
    </source>
</reference>
<keyword evidence="2" id="KW-1185">Reference proteome</keyword>
<protein>
    <recommendedName>
        <fullName evidence="3">Ricin B lectin domain-containing protein</fullName>
    </recommendedName>
</protein>
<evidence type="ECO:0008006" key="3">
    <source>
        <dbReference type="Google" id="ProtNLM"/>
    </source>
</evidence>
<evidence type="ECO:0000313" key="1">
    <source>
        <dbReference type="EMBL" id="KAK7041831.1"/>
    </source>
</evidence>
<dbReference type="AlphaFoldDB" id="A0AAW0CTU0"/>
<dbReference type="InterPro" id="IPR035992">
    <property type="entry name" value="Ricin_B-like_lectins"/>
</dbReference>
<dbReference type="Proteomes" id="UP001383192">
    <property type="component" value="Unassembled WGS sequence"/>
</dbReference>
<dbReference type="EMBL" id="JAYKXP010000032">
    <property type="protein sequence ID" value="KAK7041831.1"/>
    <property type="molecule type" value="Genomic_DNA"/>
</dbReference>
<name>A0AAW0CTU0_9AGAR</name>
<sequence>MSSTGSDLAALAARIADHPKRLLVNKKSGYAAVLNPKDGTTVAVDILDDMHNKAMQWELRNIGNHQYSIKNLGTATYASVKGSSEGSSFIESSPTAVKWYIRRKEISSATSPYLISYEENGQCWSLPEAFGGALVELSSDGSAEASEWLLEVVPKLAA</sequence>
<dbReference type="SUPFAM" id="SSF50370">
    <property type="entry name" value="Ricin B-like lectins"/>
    <property type="match status" value="1"/>
</dbReference>
<gene>
    <name evidence="1" type="ORF">VNI00_009120</name>
</gene>
<dbReference type="Gene3D" id="2.80.10.50">
    <property type="match status" value="1"/>
</dbReference>
<comment type="caution">
    <text evidence="1">The sequence shown here is derived from an EMBL/GenBank/DDBJ whole genome shotgun (WGS) entry which is preliminary data.</text>
</comment>
<accession>A0AAW0CTU0</accession>
<evidence type="ECO:0000313" key="2">
    <source>
        <dbReference type="Proteomes" id="UP001383192"/>
    </source>
</evidence>